<organism evidence="6">
    <name type="scientific">Triatoma infestans</name>
    <name type="common">Assassin bug</name>
    <dbReference type="NCBI Taxonomy" id="30076"/>
    <lineage>
        <taxon>Eukaryota</taxon>
        <taxon>Metazoa</taxon>
        <taxon>Ecdysozoa</taxon>
        <taxon>Arthropoda</taxon>
        <taxon>Hexapoda</taxon>
        <taxon>Insecta</taxon>
        <taxon>Pterygota</taxon>
        <taxon>Neoptera</taxon>
        <taxon>Paraneoptera</taxon>
        <taxon>Hemiptera</taxon>
        <taxon>Heteroptera</taxon>
        <taxon>Panheteroptera</taxon>
        <taxon>Cimicomorpha</taxon>
        <taxon>Reduviidae</taxon>
        <taxon>Triatominae</taxon>
        <taxon>Triatoma</taxon>
    </lineage>
</organism>
<dbReference type="GO" id="GO:0016020">
    <property type="term" value="C:membrane"/>
    <property type="evidence" value="ECO:0007669"/>
    <property type="project" value="UniProtKB-ARBA"/>
</dbReference>
<dbReference type="SUPFAM" id="SSF63411">
    <property type="entry name" value="LuxS/MPP-like metallohydrolase"/>
    <property type="match status" value="2"/>
</dbReference>
<feature type="domain" description="Peptidase M16 C-terminal" evidence="5">
    <location>
        <begin position="204"/>
        <end position="372"/>
    </location>
</feature>
<evidence type="ECO:0000256" key="3">
    <source>
        <dbReference type="ARBA" id="ARBA00023128"/>
    </source>
</evidence>
<protein>
    <submittedName>
        <fullName evidence="6">Cytochrome b-c1 complex subunit mitochondrial</fullName>
    </submittedName>
</protein>
<dbReference type="PANTHER" id="PTHR11851:SF226">
    <property type="entry name" value="CYTOCHROME B-C1 COMPLEX SUBUNIT 2, MITOCHONDRIAL"/>
    <property type="match status" value="1"/>
</dbReference>
<evidence type="ECO:0000256" key="1">
    <source>
        <dbReference type="ARBA" id="ARBA00004173"/>
    </source>
</evidence>
<keyword evidence="2" id="KW-0809">Transit peptide</keyword>
<evidence type="ECO:0000259" key="4">
    <source>
        <dbReference type="Pfam" id="PF00675"/>
    </source>
</evidence>
<reference evidence="6" key="1">
    <citation type="submission" date="2016-04" db="EMBL/GenBank/DDBJ databases">
        <authorList>
            <person name="Calderon-Fernandez G.M.Sr."/>
        </authorList>
    </citation>
    <scope>NUCLEOTIDE SEQUENCE</scope>
    <source>
        <strain evidence="6">Int1</strain>
        <tissue evidence="6">Integument</tissue>
    </source>
</reference>
<accession>A0A171AK16</accession>
<sequence length="450" mass="47877">MSVIFCRMVMNASKSFLFSLAKRHYAAAANPQAASCSSKDVQVTTLPSKMTIASMESPLPGLCKVAVAIKAGSRYEKPDNLGVSHILRSSAGLTTKCASHFAISKNIQQIGATLSATSDRETIVYELETNNENVECGLQYLKYALVGQEFRPWELSDNIPRIKYEIAIVPPQVKVIDMLHKAAYRTGLGNSIFAKKYNIKKIGTETLQHFVATNFLTSRTSVAGVGVDHNTLMHFGEGLGFSCEEGETSKAKYYGGELRKDTNSQLAYAIIAGESAGLNKKEVFAYAVLRHALGSGPGIKRGVGSSPLCRAVSNSFGPATAQALAIAHADSGLFGVLISCTPEDANNVVSSVMKALKAGVTDADVRRGKAQLTSQLLFCSESADSLLNDIANQCALMGGAKSPAHLVSDIAAVTASEVQQALQKIVSGKKSMAAIGRIHNVPYLADINHV</sequence>
<dbReference type="InterPro" id="IPR050361">
    <property type="entry name" value="MPP/UQCRC_Complex"/>
</dbReference>
<dbReference type="InterPro" id="IPR011765">
    <property type="entry name" value="Pept_M16_N"/>
</dbReference>
<dbReference type="Pfam" id="PF05193">
    <property type="entry name" value="Peptidase_M16_C"/>
    <property type="match status" value="1"/>
</dbReference>
<dbReference type="EMBL" id="GEMB01000970">
    <property type="protein sequence ID" value="JAS02173.1"/>
    <property type="molecule type" value="Transcribed_RNA"/>
</dbReference>
<dbReference type="InterPro" id="IPR011249">
    <property type="entry name" value="Metalloenz_LuxS/M16"/>
</dbReference>
<dbReference type="GO" id="GO:0005739">
    <property type="term" value="C:mitochondrion"/>
    <property type="evidence" value="ECO:0007669"/>
    <property type="project" value="UniProtKB-SubCell"/>
</dbReference>
<evidence type="ECO:0000259" key="5">
    <source>
        <dbReference type="Pfam" id="PF05193"/>
    </source>
</evidence>
<keyword evidence="3" id="KW-0496">Mitochondrion</keyword>
<evidence type="ECO:0000313" key="6">
    <source>
        <dbReference type="EMBL" id="JAS02173.1"/>
    </source>
</evidence>
<evidence type="ECO:0000256" key="2">
    <source>
        <dbReference type="ARBA" id="ARBA00022946"/>
    </source>
</evidence>
<dbReference type="Pfam" id="PF00675">
    <property type="entry name" value="Peptidase_M16"/>
    <property type="match status" value="1"/>
</dbReference>
<dbReference type="PANTHER" id="PTHR11851">
    <property type="entry name" value="METALLOPROTEASE"/>
    <property type="match status" value="1"/>
</dbReference>
<dbReference type="AlphaFoldDB" id="A0A171AK16"/>
<dbReference type="FunFam" id="3.30.830.10:FF:000039">
    <property type="entry name" value="Ubiquinol-cytochrome c reductase core subunit 2"/>
    <property type="match status" value="1"/>
</dbReference>
<reference evidence="6" key="2">
    <citation type="journal article" date="2017" name="J. Med. Entomol.">
        <title>Transcriptome Analysis of the Triatoma infestans (Hemiptera: Reduviidae) Integument.</title>
        <authorList>
            <person name="Calderon-Fernandez G.M."/>
            <person name="Moriconi D.E."/>
            <person name="Dulbecco A.B."/>
            <person name="Juarez M.P."/>
        </authorList>
    </citation>
    <scope>NUCLEOTIDE SEQUENCE</scope>
    <source>
        <strain evidence="6">Int1</strain>
        <tissue evidence="6">Integument</tissue>
    </source>
</reference>
<name>A0A171AK16_TRIIF</name>
<comment type="subcellular location">
    <subcellularLocation>
        <location evidence="1">Mitochondrion</location>
    </subcellularLocation>
</comment>
<feature type="domain" description="Peptidase M16 N-terminal" evidence="4">
    <location>
        <begin position="53"/>
        <end position="193"/>
    </location>
</feature>
<proteinExistence type="predicted"/>
<dbReference type="InterPro" id="IPR007863">
    <property type="entry name" value="Peptidase_M16_C"/>
</dbReference>
<dbReference type="Gene3D" id="3.30.830.10">
    <property type="entry name" value="Metalloenzyme, LuxS/M16 peptidase-like"/>
    <property type="match status" value="2"/>
</dbReference>
<dbReference type="GO" id="GO:0046872">
    <property type="term" value="F:metal ion binding"/>
    <property type="evidence" value="ECO:0007669"/>
    <property type="project" value="InterPro"/>
</dbReference>
<dbReference type="FunFam" id="3.30.830.10:FF:000021">
    <property type="entry name" value="Cytochrome b-c1 complex subunit 2"/>
    <property type="match status" value="1"/>
</dbReference>